<dbReference type="Pfam" id="PF00027">
    <property type="entry name" value="cNMP_binding"/>
    <property type="match status" value="1"/>
</dbReference>
<keyword evidence="5" id="KW-1185">Reference proteome</keyword>
<dbReference type="Gene3D" id="2.60.120.10">
    <property type="entry name" value="Jelly Rolls"/>
    <property type="match status" value="1"/>
</dbReference>
<keyword evidence="2" id="KW-0560">Oxidoreductase</keyword>
<evidence type="ECO:0000313" key="4">
    <source>
        <dbReference type="EMBL" id="MBT1070940.1"/>
    </source>
</evidence>
<dbReference type="Proteomes" id="UP000784128">
    <property type="component" value="Unassembled WGS sequence"/>
</dbReference>
<dbReference type="SUPFAM" id="SSF51905">
    <property type="entry name" value="FAD/NAD(P)-binding domain"/>
    <property type="match status" value="1"/>
</dbReference>
<dbReference type="PROSITE" id="PS50042">
    <property type="entry name" value="CNMP_BINDING_3"/>
    <property type="match status" value="1"/>
</dbReference>
<dbReference type="CDD" id="cd00038">
    <property type="entry name" value="CAP_ED"/>
    <property type="match status" value="1"/>
</dbReference>
<evidence type="ECO:0000256" key="2">
    <source>
        <dbReference type="ARBA" id="ARBA00023002"/>
    </source>
</evidence>
<comment type="caution">
    <text evidence="4">The sequence shown here is derived from an EMBL/GenBank/DDBJ whole genome shotgun (WGS) entry which is preliminary data.</text>
</comment>
<dbReference type="InterPro" id="IPR023753">
    <property type="entry name" value="FAD/NAD-binding_dom"/>
</dbReference>
<keyword evidence="1" id="KW-0285">Flavoprotein</keyword>
<dbReference type="PRINTS" id="PR00469">
    <property type="entry name" value="PNDRDTASEII"/>
</dbReference>
<accession>A0ABS5U5K8</accession>
<dbReference type="InterPro" id="IPR036188">
    <property type="entry name" value="FAD/NAD-bd_sf"/>
</dbReference>
<dbReference type="RefSeq" id="WP_214296654.1">
    <property type="nucleotide sequence ID" value="NZ_JAHDYS010000003.1"/>
</dbReference>
<organism evidence="4 5">
    <name type="scientific">Pelotalea chapellei</name>
    <dbReference type="NCBI Taxonomy" id="44671"/>
    <lineage>
        <taxon>Bacteria</taxon>
        <taxon>Pseudomonadati</taxon>
        <taxon>Thermodesulfobacteriota</taxon>
        <taxon>Desulfuromonadia</taxon>
        <taxon>Geobacterales</taxon>
        <taxon>Geobacteraceae</taxon>
        <taxon>Pelotalea</taxon>
    </lineage>
</organism>
<sequence>MTDTSAPIPGEQPDRMFPKLTPEQVARVALQGEIRSVEAGEVLVEAGKQTTRFYVVKTGQIDVVRVSCDAEELVAIARAGQFTGELNLLSGRQSLVQLRASEPGEVIQMAREQLLGLVQADSELSEVFMRAFILRRMELIARGIGDVALVGSSNSAGTLRIREFLTRNGHPYTSIDVERDPDVQELLDRFQVHVEEVPIVICHGVNVLRNPSNQQLAECLGFNDAIDRSQVRDLVIIGAGPAGLAAAVYAASEGIDVLVVEGNGPGGQAGSSSRIENYLGFPNGISGQELAARAYTQAQKFGARILIAKSATRLHCDRKPYSVNIDDGSQVQAHTVIIATGAQYRRLPLENLAQFEGAGVYYGATFVEAQLCSGEEVIVVGGGNSAGQAAVFLARTARRVHVLIRSAGLKETMSQYLIRRMEDHPGIVVRTRSEIVALEGSDHLDHVRWRDNQSGEIEVHPISHVFVMMGANPCTGWLDSCLVLDDSGYIKTGPDLSQDNLSTAQWPLARGPYFLETSVPAVFAVGDVRSGNLRRVAAAVGEGSNVVSFVHRVLSE</sequence>
<reference evidence="4 5" key="1">
    <citation type="submission" date="2021-05" db="EMBL/GenBank/DDBJ databases">
        <title>The draft genome of Geobacter chapellei DSM 13688.</title>
        <authorList>
            <person name="Xu Z."/>
            <person name="Masuda Y."/>
            <person name="Itoh H."/>
            <person name="Senoo K."/>
        </authorList>
    </citation>
    <scope>NUCLEOTIDE SEQUENCE [LARGE SCALE GENOMIC DNA]</scope>
    <source>
        <strain evidence="4 5">DSM 13688</strain>
    </source>
</reference>
<evidence type="ECO:0000313" key="5">
    <source>
        <dbReference type="Proteomes" id="UP000784128"/>
    </source>
</evidence>
<gene>
    <name evidence="4" type="ORF">KJB30_04025</name>
</gene>
<feature type="domain" description="Cyclic nucleotide-binding" evidence="3">
    <location>
        <begin position="16"/>
        <end position="135"/>
    </location>
</feature>
<dbReference type="SMART" id="SM00100">
    <property type="entry name" value="cNMP"/>
    <property type="match status" value="1"/>
</dbReference>
<dbReference type="EMBL" id="JAHDYS010000003">
    <property type="protein sequence ID" value="MBT1070940.1"/>
    <property type="molecule type" value="Genomic_DNA"/>
</dbReference>
<dbReference type="Gene3D" id="3.40.30.10">
    <property type="entry name" value="Glutaredoxin"/>
    <property type="match status" value="1"/>
</dbReference>
<dbReference type="InterPro" id="IPR018490">
    <property type="entry name" value="cNMP-bd_dom_sf"/>
</dbReference>
<name>A0ABS5U5K8_9BACT</name>
<dbReference type="Gene3D" id="3.50.50.60">
    <property type="entry name" value="FAD/NAD(P)-binding domain"/>
    <property type="match status" value="2"/>
</dbReference>
<dbReference type="Pfam" id="PF07992">
    <property type="entry name" value="Pyr_redox_2"/>
    <property type="match status" value="1"/>
</dbReference>
<protein>
    <submittedName>
        <fullName evidence="4">FAD-dependent oxidoreductase</fullName>
    </submittedName>
</protein>
<dbReference type="PANTHER" id="PTHR48105">
    <property type="entry name" value="THIOREDOXIN REDUCTASE 1-RELATED-RELATED"/>
    <property type="match status" value="1"/>
</dbReference>
<dbReference type="InterPro" id="IPR000595">
    <property type="entry name" value="cNMP-bd_dom"/>
</dbReference>
<evidence type="ECO:0000256" key="1">
    <source>
        <dbReference type="ARBA" id="ARBA00022630"/>
    </source>
</evidence>
<evidence type="ECO:0000259" key="3">
    <source>
        <dbReference type="PROSITE" id="PS50042"/>
    </source>
</evidence>
<dbReference type="InterPro" id="IPR050097">
    <property type="entry name" value="Ferredoxin-NADP_redctase_2"/>
</dbReference>
<dbReference type="InterPro" id="IPR014710">
    <property type="entry name" value="RmlC-like_jellyroll"/>
</dbReference>
<dbReference type="PRINTS" id="PR00368">
    <property type="entry name" value="FADPNR"/>
</dbReference>
<proteinExistence type="predicted"/>
<dbReference type="SUPFAM" id="SSF51206">
    <property type="entry name" value="cAMP-binding domain-like"/>
    <property type="match status" value="1"/>
</dbReference>